<dbReference type="PANTHER" id="PTHR43135:SF3">
    <property type="entry name" value="ALPHA-D-RIBOSE 1-METHYLPHOSPHONATE 5-TRIPHOSPHATE DIPHOSPHATASE"/>
    <property type="match status" value="1"/>
</dbReference>
<keyword evidence="4" id="KW-1185">Reference proteome</keyword>
<dbReference type="InterPro" id="IPR032466">
    <property type="entry name" value="Metal_Hydrolase"/>
</dbReference>
<keyword evidence="1" id="KW-0812">Transmembrane</keyword>
<evidence type="ECO:0000313" key="3">
    <source>
        <dbReference type="EMBL" id="MFC4635309.1"/>
    </source>
</evidence>
<dbReference type="SUPFAM" id="SSF51338">
    <property type="entry name" value="Composite domain of metallo-dependent hydrolases"/>
    <property type="match status" value="1"/>
</dbReference>
<keyword evidence="1" id="KW-1133">Transmembrane helix</keyword>
<dbReference type="Gene3D" id="2.30.40.10">
    <property type="entry name" value="Urease, subunit C, domain 1"/>
    <property type="match status" value="2"/>
</dbReference>
<dbReference type="InterPro" id="IPR051781">
    <property type="entry name" value="Metallo-dep_Hydrolase"/>
</dbReference>
<protein>
    <submittedName>
        <fullName evidence="3">Amidohydrolase family protein</fullName>
    </submittedName>
</protein>
<dbReference type="PANTHER" id="PTHR43135">
    <property type="entry name" value="ALPHA-D-RIBOSE 1-METHYLPHOSPHONATE 5-TRIPHOSPHATE DIPHOSPHATASE"/>
    <property type="match status" value="1"/>
</dbReference>
<dbReference type="Pfam" id="PF01979">
    <property type="entry name" value="Amidohydro_1"/>
    <property type="match status" value="1"/>
</dbReference>
<dbReference type="SUPFAM" id="SSF51556">
    <property type="entry name" value="Metallo-dependent hydrolases"/>
    <property type="match status" value="1"/>
</dbReference>
<organism evidence="3 4">
    <name type="scientific">Dokdonia ponticola</name>
    <dbReference type="NCBI Taxonomy" id="2041041"/>
    <lineage>
        <taxon>Bacteria</taxon>
        <taxon>Pseudomonadati</taxon>
        <taxon>Bacteroidota</taxon>
        <taxon>Flavobacteriia</taxon>
        <taxon>Flavobacteriales</taxon>
        <taxon>Flavobacteriaceae</taxon>
        <taxon>Dokdonia</taxon>
    </lineage>
</organism>
<accession>A0ABV9HYV3</accession>
<evidence type="ECO:0000256" key="1">
    <source>
        <dbReference type="SAM" id="Phobius"/>
    </source>
</evidence>
<evidence type="ECO:0000313" key="4">
    <source>
        <dbReference type="Proteomes" id="UP001596043"/>
    </source>
</evidence>
<dbReference type="Proteomes" id="UP001596043">
    <property type="component" value="Unassembled WGS sequence"/>
</dbReference>
<evidence type="ECO:0000259" key="2">
    <source>
        <dbReference type="Pfam" id="PF01979"/>
    </source>
</evidence>
<gene>
    <name evidence="3" type="ORF">ACFO3O_15475</name>
</gene>
<dbReference type="RefSeq" id="WP_379980406.1">
    <property type="nucleotide sequence ID" value="NZ_JBHSFV010000010.1"/>
</dbReference>
<name>A0ABV9HYV3_9FLAO</name>
<dbReference type="Gene3D" id="3.30.110.90">
    <property type="entry name" value="Amidohydrolase"/>
    <property type="match status" value="1"/>
</dbReference>
<keyword evidence="1" id="KW-0472">Membrane</keyword>
<feature type="transmembrane region" description="Helical" evidence="1">
    <location>
        <begin position="12"/>
        <end position="31"/>
    </location>
</feature>
<reference evidence="4" key="1">
    <citation type="journal article" date="2019" name="Int. J. Syst. Evol. Microbiol.">
        <title>The Global Catalogue of Microorganisms (GCM) 10K type strain sequencing project: providing services to taxonomists for standard genome sequencing and annotation.</title>
        <authorList>
            <consortium name="The Broad Institute Genomics Platform"/>
            <consortium name="The Broad Institute Genome Sequencing Center for Infectious Disease"/>
            <person name="Wu L."/>
            <person name="Ma J."/>
        </authorList>
    </citation>
    <scope>NUCLEOTIDE SEQUENCE [LARGE SCALE GENOMIC DNA]</scope>
    <source>
        <strain evidence="4">YJ-61-S</strain>
    </source>
</reference>
<dbReference type="EMBL" id="JBHSFV010000010">
    <property type="protein sequence ID" value="MFC4635309.1"/>
    <property type="molecule type" value="Genomic_DNA"/>
</dbReference>
<comment type="caution">
    <text evidence="3">The sequence shown here is derived from an EMBL/GenBank/DDBJ whole genome shotgun (WGS) entry which is preliminary data.</text>
</comment>
<sequence length="519" mass="59422">MKKKIIKSIKVLFVFISLLILIFGVAILWPLPNFKTPKKYPSTLIKSINIIDVKSGKIRSNRTILIKDNIIISIDTLKYQIQKTDLVIEGKGKYIIPGLWDMHTHSNQHSEWLHHPLYIANGITGIRDMSGQLNKKDSYWVGSEERLKWNEEINDNSRVAPKCVLQSSYQMDGPSSVPDNHPEYFKLQKNEDVDSFLNFYKNKNVDFIKVYQQISPSSYKRLATQAPKYGLHLAGHKPIFISLEESIKLGQRSFEHGRVFMYEAFPKADSLRISKEWKRFFQKSKKSMVNDFNLEKAAELMHLMKEYNAYWTPTLQTLKFEALAHKDSFLSNPNLKYVSWVRKKLWWGFDVNHNKKQNTSLANKGLSASFYEASKKQVNLANKIGVPIMAGTDVTDSYTFAGFSIHDELEELTKSGLSNLEALQSATIIPAQFANMENKYGTIENGKIADLVILDKNPLEKITNSQSINSVVLNGIYYSSSPLQELKDFTQSIASSFHMNVKVMYSFISSPLIRVQFAD</sequence>
<dbReference type="Gene3D" id="3.20.20.140">
    <property type="entry name" value="Metal-dependent hydrolases"/>
    <property type="match status" value="1"/>
</dbReference>
<feature type="domain" description="Amidohydrolase-related" evidence="2">
    <location>
        <begin position="275"/>
        <end position="475"/>
    </location>
</feature>
<dbReference type="Gene3D" id="3.40.50.10910">
    <property type="entry name" value="Amidohydrolase"/>
    <property type="match status" value="1"/>
</dbReference>
<dbReference type="InterPro" id="IPR006680">
    <property type="entry name" value="Amidohydro-rel"/>
</dbReference>
<proteinExistence type="predicted"/>
<dbReference type="InterPro" id="IPR011059">
    <property type="entry name" value="Metal-dep_hydrolase_composite"/>
</dbReference>